<dbReference type="InterPro" id="IPR036890">
    <property type="entry name" value="HATPase_C_sf"/>
</dbReference>
<dbReference type="RefSeq" id="WP_069464832.1">
    <property type="nucleotide sequence ID" value="NZ_FODD01000001.1"/>
</dbReference>
<dbReference type="Gene3D" id="3.30.565.10">
    <property type="entry name" value="Histidine kinase-like ATPase, C-terminal domain"/>
    <property type="match status" value="1"/>
</dbReference>
<protein>
    <submittedName>
        <fullName evidence="3">Histidine kinase-like ATPase domain-containing protein</fullName>
    </submittedName>
</protein>
<proteinExistence type="predicted"/>
<dbReference type="AlphaFoldDB" id="A0A1H8DH87"/>
<dbReference type="OrthoDB" id="4301723at2"/>
<dbReference type="PANTHER" id="PTHR35526:SF3">
    <property type="entry name" value="ANTI-SIGMA-F FACTOR RSBW"/>
    <property type="match status" value="1"/>
</dbReference>
<dbReference type="InterPro" id="IPR050267">
    <property type="entry name" value="Anti-sigma-factor_SerPK"/>
</dbReference>
<gene>
    <name evidence="3" type="ORF">SAMN05216267_100190</name>
</gene>
<evidence type="ECO:0000259" key="2">
    <source>
        <dbReference type="Pfam" id="PF13581"/>
    </source>
</evidence>
<dbReference type="Proteomes" id="UP000181951">
    <property type="component" value="Unassembled WGS sequence"/>
</dbReference>
<feature type="domain" description="Histidine kinase/HSP90-like ATPase" evidence="2">
    <location>
        <begin position="15"/>
        <end position="127"/>
    </location>
</feature>
<sequence length="130" mass="13963">MTLKSPPTAVVHELAADPAAFTGVRRRTRAQLCAWGRTDLAEAAELCVTELLANVHRHVASSACELRLERLPGGGVRVTVADRSHVVPVPRPEPGATEERGRGLLLIAAVSARWGTTLTATGKQVWVELR</sequence>
<keyword evidence="3" id="KW-0418">Kinase</keyword>
<dbReference type="InterPro" id="IPR003594">
    <property type="entry name" value="HATPase_dom"/>
</dbReference>
<evidence type="ECO:0000313" key="4">
    <source>
        <dbReference type="Proteomes" id="UP000181951"/>
    </source>
</evidence>
<dbReference type="GO" id="GO:0004674">
    <property type="term" value="F:protein serine/threonine kinase activity"/>
    <property type="evidence" value="ECO:0007669"/>
    <property type="project" value="UniProtKB-KW"/>
</dbReference>
<keyword evidence="3" id="KW-0808">Transferase</keyword>
<keyword evidence="4" id="KW-1185">Reference proteome</keyword>
<evidence type="ECO:0000313" key="3">
    <source>
        <dbReference type="EMBL" id="SEN06134.1"/>
    </source>
</evidence>
<organism evidence="3 4">
    <name type="scientific">Actinacidiphila rubida</name>
    <dbReference type="NCBI Taxonomy" id="310780"/>
    <lineage>
        <taxon>Bacteria</taxon>
        <taxon>Bacillati</taxon>
        <taxon>Actinomycetota</taxon>
        <taxon>Actinomycetes</taxon>
        <taxon>Kitasatosporales</taxon>
        <taxon>Streptomycetaceae</taxon>
        <taxon>Actinacidiphila</taxon>
    </lineage>
</organism>
<keyword evidence="1" id="KW-0723">Serine/threonine-protein kinase</keyword>
<dbReference type="SUPFAM" id="SSF55874">
    <property type="entry name" value="ATPase domain of HSP90 chaperone/DNA topoisomerase II/histidine kinase"/>
    <property type="match status" value="1"/>
</dbReference>
<dbReference type="STRING" id="310780.SAMN05216267_100190"/>
<name>A0A1H8DH87_9ACTN</name>
<dbReference type="PANTHER" id="PTHR35526">
    <property type="entry name" value="ANTI-SIGMA-F FACTOR RSBW-RELATED"/>
    <property type="match status" value="1"/>
</dbReference>
<evidence type="ECO:0000256" key="1">
    <source>
        <dbReference type="ARBA" id="ARBA00022527"/>
    </source>
</evidence>
<reference evidence="3 4" key="1">
    <citation type="submission" date="2016-10" db="EMBL/GenBank/DDBJ databases">
        <authorList>
            <person name="de Groot N.N."/>
        </authorList>
    </citation>
    <scope>NUCLEOTIDE SEQUENCE [LARGE SCALE GENOMIC DNA]</scope>
    <source>
        <strain evidence="3 4">CGMCC 4.2026</strain>
    </source>
</reference>
<dbReference type="EMBL" id="FODD01000001">
    <property type="protein sequence ID" value="SEN06134.1"/>
    <property type="molecule type" value="Genomic_DNA"/>
</dbReference>
<accession>A0A1H8DH87</accession>
<dbReference type="Pfam" id="PF13581">
    <property type="entry name" value="HATPase_c_2"/>
    <property type="match status" value="1"/>
</dbReference>
<dbReference type="CDD" id="cd16936">
    <property type="entry name" value="HATPase_RsbW-like"/>
    <property type="match status" value="1"/>
</dbReference>